<reference evidence="1 2" key="1">
    <citation type="submission" date="2017-04" db="EMBL/GenBank/DDBJ databases">
        <title>Draft genome sequences of Alloscardovia macacae UMA81211 and UMA81212 isolated from the feces of a rhesus macaque (Macaca mulatta).</title>
        <authorList>
            <person name="Albert K."/>
            <person name="Sela D.A."/>
        </authorList>
    </citation>
    <scope>NUCLEOTIDE SEQUENCE [LARGE SCALE GENOMIC DNA]</scope>
    <source>
        <strain evidence="1 2">UMA81212</strain>
    </source>
</reference>
<comment type="caution">
    <text evidence="1">The sequence shown here is derived from an EMBL/GenBank/DDBJ whole genome shotgun (WGS) entry which is preliminary data.</text>
</comment>
<name>A0A1Y2SY61_9BIFI</name>
<dbReference type="Proteomes" id="UP000243540">
    <property type="component" value="Unassembled WGS sequence"/>
</dbReference>
<dbReference type="InterPro" id="IPR024499">
    <property type="entry name" value="Mbeg1-like"/>
</dbReference>
<evidence type="ECO:0008006" key="3">
    <source>
        <dbReference type="Google" id="ProtNLM"/>
    </source>
</evidence>
<dbReference type="OrthoDB" id="9769481at2"/>
<dbReference type="SUPFAM" id="SSF53474">
    <property type="entry name" value="alpha/beta-Hydrolases"/>
    <property type="match status" value="1"/>
</dbReference>
<protein>
    <recommendedName>
        <fullName evidence="3">DUF2974 domain-containing protein</fullName>
    </recommendedName>
</protein>
<dbReference type="STRING" id="1160091.B9T39_04080"/>
<accession>A0A1Y2SY61</accession>
<evidence type="ECO:0000313" key="2">
    <source>
        <dbReference type="Proteomes" id="UP000243540"/>
    </source>
</evidence>
<proteinExistence type="predicted"/>
<sequence>MSSVDILTYAQTMLEPFDAVPFNDVDASILAQLSYAQLDDGCVPTLEVTRALYEYKRVQATRRTPANLWHALVHRDDRAYALDARAALTDEERFVSLTEAFWRREDFETIFPTDVTRDMMMDLVAALTSSPRFRDVRVGEFTYEFNDERHNDKQFAAMTFLLPNGIEVLSFRGTESSFVGWREDFELAYEKVIPSQTAAVEYVKEMARHAGASRELILAGHSKGGNTAVYAASVVPEDIQKHITHVYTFDGPGFITDLLETPGYQRIENRITKLIPQDSFVGLMFKGREPYSVVHSSASGLNEHFMYHWDVDVASACFVPEERVTPSALNIADSYVEWTDSLDIPTRRKVIDSMFAIFESTGYSSFAEISSNMSTAGPVMWQAAYGADPAVRDVVITAFRDLFSLIFGFNRSLLQVEGFLSRLPFGFGQSSQGGEQ</sequence>
<dbReference type="InterPro" id="IPR029058">
    <property type="entry name" value="AB_hydrolase_fold"/>
</dbReference>
<gene>
    <name evidence="1" type="ORF">B9T39_04080</name>
</gene>
<dbReference type="Pfam" id="PF11187">
    <property type="entry name" value="Mbeg1-like"/>
    <property type="match status" value="1"/>
</dbReference>
<dbReference type="EMBL" id="NEKC01000007">
    <property type="protein sequence ID" value="OTA29304.1"/>
    <property type="molecule type" value="Genomic_DNA"/>
</dbReference>
<dbReference type="AlphaFoldDB" id="A0A1Y2SY61"/>
<organism evidence="1 2">
    <name type="scientific">Alloscardovia macacae</name>
    <dbReference type="NCBI Taxonomy" id="1160091"/>
    <lineage>
        <taxon>Bacteria</taxon>
        <taxon>Bacillati</taxon>
        <taxon>Actinomycetota</taxon>
        <taxon>Actinomycetes</taxon>
        <taxon>Bifidobacteriales</taxon>
        <taxon>Bifidobacteriaceae</taxon>
        <taxon>Alloscardovia</taxon>
    </lineage>
</organism>
<dbReference type="Gene3D" id="3.40.50.1820">
    <property type="entry name" value="alpha/beta hydrolase"/>
    <property type="match status" value="1"/>
</dbReference>
<evidence type="ECO:0000313" key="1">
    <source>
        <dbReference type="EMBL" id="OTA29304.1"/>
    </source>
</evidence>